<dbReference type="GO" id="GO:0005886">
    <property type="term" value="C:plasma membrane"/>
    <property type="evidence" value="ECO:0007669"/>
    <property type="project" value="UniProtKB-SubCell"/>
</dbReference>
<evidence type="ECO:0000313" key="2">
    <source>
        <dbReference type="EMBL" id="KFA89907.1"/>
    </source>
</evidence>
<dbReference type="RefSeq" id="WP_043403656.1">
    <property type="nucleotide sequence ID" value="NZ_JPMI01000230.1"/>
</dbReference>
<keyword evidence="1" id="KW-1133">Transmembrane helix</keyword>
<proteinExistence type="predicted"/>
<feature type="transmembrane region" description="Helical" evidence="1">
    <location>
        <begin position="137"/>
        <end position="156"/>
    </location>
</feature>
<reference evidence="2 3" key="1">
    <citation type="submission" date="2014-07" db="EMBL/GenBank/DDBJ databases">
        <title>Draft Genome Sequence of Gephyronic Acid Producer, Cystobacter violaceus Strain Cb vi76.</title>
        <authorList>
            <person name="Stevens D.C."/>
            <person name="Young J."/>
            <person name="Carmichael R."/>
            <person name="Tan J."/>
            <person name="Taylor R.E."/>
        </authorList>
    </citation>
    <scope>NUCLEOTIDE SEQUENCE [LARGE SCALE GENOMIC DNA]</scope>
    <source>
        <strain evidence="2 3">Cb vi76</strain>
    </source>
</reference>
<keyword evidence="1" id="KW-0812">Transmembrane</keyword>
<sequence>MIRPLVAKEVRDQRPFLWLALFFIALDVVSDLWTEPLGFSPYADTVERFRPEGDLSLMTFILAFALGCGLLVREQDDRTLEFLDALPTSRWTLFWVKLLVALATVLVFPLGTMLWMIFHQLVSSTSLEPGLHLDMMAVATVLRVAQAFTVLALALALAPLRRLCWTALAVLMLTQSILEEREPWLAVLNPFRLTAPRFEGTTWRWPVEALRIQLSVAIVLLGLALAQFLGWGERLTASVQRRMQGSWLGTLATLATVGLFLWIFGRWSGNDDTKKDGDGKGPTVEFPTAATAQAETGHYQFSYPASLRKRAEPLLDGADGVFEKTRTFLGVEAGDTIRADLNGSARHTAGTAYWNTLRMNLAGLSDAEEGLAVLGHETTHVLAQRIAGVDAAPSLSTMKLLSEGLASYVEYRLFYPPGAEEEFQLIAAALRARREVKTEELLDHEKLAAERDENQVYPLGRAFIEVLVRRHGDGAPARVISALGRKDAPEGLEGALAWQDAFQTAGIDLSQVFDDFFVYLDEQVELRSELIDALPRPRGAVERESGRVGLRAIVDGTVPDGWEVVCRFRSNETSNRHTFDGPHLGTGPHWRVPADISEGRLWYQLGLRTPRGLVLYEPWTMVRVE</sequence>
<evidence type="ECO:0000313" key="3">
    <source>
        <dbReference type="Proteomes" id="UP000028547"/>
    </source>
</evidence>
<dbReference type="Proteomes" id="UP000028547">
    <property type="component" value="Unassembled WGS sequence"/>
</dbReference>
<feature type="transmembrane region" description="Helical" evidence="1">
    <location>
        <begin position="93"/>
        <end position="117"/>
    </location>
</feature>
<dbReference type="EMBL" id="JPMI01000230">
    <property type="protein sequence ID" value="KFA89907.1"/>
    <property type="molecule type" value="Genomic_DNA"/>
</dbReference>
<dbReference type="Pfam" id="PF12679">
    <property type="entry name" value="ABC2_membrane_2"/>
    <property type="match status" value="1"/>
</dbReference>
<accession>A0A084SN72</accession>
<organism evidence="2 3">
    <name type="scientific">Archangium violaceum Cb vi76</name>
    <dbReference type="NCBI Taxonomy" id="1406225"/>
    <lineage>
        <taxon>Bacteria</taxon>
        <taxon>Pseudomonadati</taxon>
        <taxon>Myxococcota</taxon>
        <taxon>Myxococcia</taxon>
        <taxon>Myxococcales</taxon>
        <taxon>Cystobacterineae</taxon>
        <taxon>Archangiaceae</taxon>
        <taxon>Archangium</taxon>
    </lineage>
</organism>
<dbReference type="GO" id="GO:0140359">
    <property type="term" value="F:ABC-type transporter activity"/>
    <property type="evidence" value="ECO:0007669"/>
    <property type="project" value="InterPro"/>
</dbReference>
<evidence type="ECO:0000256" key="1">
    <source>
        <dbReference type="SAM" id="Phobius"/>
    </source>
</evidence>
<comment type="caution">
    <text evidence="2">The sequence shown here is derived from an EMBL/GenBank/DDBJ whole genome shotgun (WGS) entry which is preliminary data.</text>
</comment>
<feature type="transmembrane region" description="Helical" evidence="1">
    <location>
        <begin position="55"/>
        <end position="72"/>
    </location>
</feature>
<feature type="transmembrane region" description="Helical" evidence="1">
    <location>
        <begin position="212"/>
        <end position="232"/>
    </location>
</feature>
<protein>
    <submittedName>
        <fullName evidence="2">Uncharacterized protein</fullName>
    </submittedName>
</protein>
<keyword evidence="1" id="KW-0472">Membrane</keyword>
<feature type="transmembrane region" description="Helical" evidence="1">
    <location>
        <begin position="244"/>
        <end position="265"/>
    </location>
</feature>
<name>A0A084SN72_9BACT</name>
<gene>
    <name evidence="2" type="ORF">Q664_31795</name>
</gene>
<dbReference type="AlphaFoldDB" id="A0A084SN72"/>